<dbReference type="Proteomes" id="UP001165074">
    <property type="component" value="Unassembled WGS sequence"/>
</dbReference>
<feature type="transmembrane region" description="Helical" evidence="1">
    <location>
        <begin position="82"/>
        <end position="102"/>
    </location>
</feature>
<evidence type="ECO:0000313" key="2">
    <source>
        <dbReference type="EMBL" id="GLY89569.1"/>
    </source>
</evidence>
<protein>
    <recommendedName>
        <fullName evidence="4">Transmembrane protein</fullName>
    </recommendedName>
</protein>
<keyword evidence="3" id="KW-1185">Reference proteome</keyword>
<proteinExistence type="predicted"/>
<comment type="caution">
    <text evidence="2">The sequence shown here is derived from an EMBL/GenBank/DDBJ whole genome shotgun (WGS) entry which is preliminary data.</text>
</comment>
<organism evidence="2 3">
    <name type="scientific">Actinoallomurus iriomotensis</name>
    <dbReference type="NCBI Taxonomy" id="478107"/>
    <lineage>
        <taxon>Bacteria</taxon>
        <taxon>Bacillati</taxon>
        <taxon>Actinomycetota</taxon>
        <taxon>Actinomycetes</taxon>
        <taxon>Streptosporangiales</taxon>
        <taxon>Thermomonosporaceae</taxon>
        <taxon>Actinoallomurus</taxon>
    </lineage>
</organism>
<evidence type="ECO:0008006" key="4">
    <source>
        <dbReference type="Google" id="ProtNLM"/>
    </source>
</evidence>
<dbReference type="AlphaFoldDB" id="A0A9W6S8Z6"/>
<accession>A0A9W6S8Z6</accession>
<keyword evidence="1" id="KW-0472">Membrane</keyword>
<reference evidence="2" key="1">
    <citation type="submission" date="2023-03" db="EMBL/GenBank/DDBJ databases">
        <title>Actinoallomurus iriomotensis NBRC 103684.</title>
        <authorList>
            <person name="Ichikawa N."/>
            <person name="Sato H."/>
            <person name="Tonouchi N."/>
        </authorList>
    </citation>
    <scope>NUCLEOTIDE SEQUENCE</scope>
    <source>
        <strain evidence="2">NBRC 103684</strain>
    </source>
</reference>
<keyword evidence="1" id="KW-0812">Transmembrane</keyword>
<gene>
    <name evidence="2" type="ORF">Airi02_074980</name>
</gene>
<name>A0A9W6S8Z6_9ACTN</name>
<dbReference type="EMBL" id="BSTK01000013">
    <property type="protein sequence ID" value="GLY89569.1"/>
    <property type="molecule type" value="Genomic_DNA"/>
</dbReference>
<sequence length="138" mass="14545">MRLVVGWLIALSLCGAAFLVLWGLAGTVTHGCDWGYQASRARRFCGVPHDDKGGFFALWGGVLLGWGTLMTLQAWVKRAGSWWPAFGVTAGAVMSVMVVGSGGASKGLTIIVCAGPVLAAVVPVGAYWFSIWSSRERA</sequence>
<evidence type="ECO:0000256" key="1">
    <source>
        <dbReference type="SAM" id="Phobius"/>
    </source>
</evidence>
<keyword evidence="1" id="KW-1133">Transmembrane helix</keyword>
<evidence type="ECO:0000313" key="3">
    <source>
        <dbReference type="Proteomes" id="UP001165074"/>
    </source>
</evidence>
<feature type="transmembrane region" description="Helical" evidence="1">
    <location>
        <begin position="108"/>
        <end position="129"/>
    </location>
</feature>
<feature type="transmembrane region" description="Helical" evidence="1">
    <location>
        <begin position="55"/>
        <end position="75"/>
    </location>
</feature>